<evidence type="ECO:0000256" key="1">
    <source>
        <dbReference type="RuleBase" id="RU364123"/>
    </source>
</evidence>
<feature type="region of interest" description="Disordered" evidence="2">
    <location>
        <begin position="1"/>
        <end position="20"/>
    </location>
</feature>
<dbReference type="GO" id="GO:0005964">
    <property type="term" value="C:phosphorylase kinase complex"/>
    <property type="evidence" value="ECO:0007669"/>
    <property type="project" value="TreeGrafter"/>
</dbReference>
<keyword evidence="1" id="KW-0112">Calmodulin-binding</keyword>
<organism evidence="4 5">
    <name type="scientific">Magallana gigas</name>
    <name type="common">Pacific oyster</name>
    <name type="synonym">Crassostrea gigas</name>
    <dbReference type="NCBI Taxonomy" id="29159"/>
    <lineage>
        <taxon>Eukaryota</taxon>
        <taxon>Metazoa</taxon>
        <taxon>Spiralia</taxon>
        <taxon>Lophotrochozoa</taxon>
        <taxon>Mollusca</taxon>
        <taxon>Bivalvia</taxon>
        <taxon>Autobranchia</taxon>
        <taxon>Pteriomorphia</taxon>
        <taxon>Ostreida</taxon>
        <taxon>Ostreoidea</taxon>
        <taxon>Ostreidae</taxon>
        <taxon>Magallana</taxon>
    </lineage>
</organism>
<keyword evidence="1" id="KW-1003">Cell membrane</keyword>
<dbReference type="GO" id="GO:0005977">
    <property type="term" value="P:glycogen metabolic process"/>
    <property type="evidence" value="ECO:0007669"/>
    <property type="project" value="UniProtKB-KW"/>
</dbReference>
<accession>A0A8W8JM42</accession>
<keyword evidence="1" id="KW-0636">Prenylation</keyword>
<dbReference type="GO" id="GO:0005886">
    <property type="term" value="C:plasma membrane"/>
    <property type="evidence" value="ECO:0007669"/>
    <property type="project" value="UniProtKB-SubCell"/>
</dbReference>
<proteinExistence type="inferred from homology"/>
<comment type="subcellular location">
    <subcellularLocation>
        <location evidence="1">Cell membrane</location>
        <topology evidence="1">Lipid-anchor</topology>
        <orientation evidence="1">Cytoplasmic side</orientation>
    </subcellularLocation>
</comment>
<evidence type="ECO:0000313" key="5">
    <source>
        <dbReference type="Proteomes" id="UP000005408"/>
    </source>
</evidence>
<feature type="domain" description="GH15-like" evidence="3">
    <location>
        <begin position="59"/>
        <end position="184"/>
    </location>
</feature>
<evidence type="ECO:0000256" key="2">
    <source>
        <dbReference type="SAM" id="MobiDB-lite"/>
    </source>
</evidence>
<protein>
    <recommendedName>
        <fullName evidence="1">Phosphorylase b kinase regulatory subunit</fullName>
    </recommendedName>
</protein>
<evidence type="ECO:0000313" key="4">
    <source>
        <dbReference type="EnsemblMetazoa" id="G20170.15:cds"/>
    </source>
</evidence>
<dbReference type="EnsemblMetazoa" id="G20170.15">
    <property type="protein sequence ID" value="G20170.15:cds"/>
    <property type="gene ID" value="G20170"/>
</dbReference>
<keyword evidence="5" id="KW-1185">Reference proteome</keyword>
<keyword evidence="1" id="KW-0321">Glycogen metabolism</keyword>
<dbReference type="AlphaFoldDB" id="A0A8W8JM42"/>
<sequence length="185" mass="21060">MADSPPRRHSSGSGSGRRGSIYRSSQVFNRLDSRNYALPLGVPEKSTQIEQQEELVKNLNTYYIQLKKQILQYQSPTLGLFPDIGKEDNPTHIAHIRASIYCAVAVWALSQAYRKVDDDQGRTHELAQSAVKCMRGILFCWIRQADKVEDFKANQRAEFALHSAFHMVTGDPVYRDDEYGHLQVC</sequence>
<dbReference type="InterPro" id="IPR011613">
    <property type="entry name" value="GH15-like"/>
</dbReference>
<dbReference type="InterPro" id="IPR008734">
    <property type="entry name" value="PHK_A/B_su"/>
</dbReference>
<comment type="pathway">
    <text evidence="1">Glycan biosynthesis; glycogen metabolism.</text>
</comment>
<comment type="similarity">
    <text evidence="1">Belongs to the phosphorylase b kinase regulatory chain family.</text>
</comment>
<comment type="function">
    <text evidence="1">Phosphorylase b kinase catalyzes the phosphorylation of serine in certain substrates, including troponin I.</text>
</comment>
<reference evidence="4" key="1">
    <citation type="submission" date="2022-08" db="UniProtKB">
        <authorList>
            <consortium name="EnsemblMetazoa"/>
        </authorList>
    </citation>
    <scope>IDENTIFICATION</scope>
    <source>
        <strain evidence="4">05x7-T-G4-1.051#20</strain>
    </source>
</reference>
<dbReference type="Pfam" id="PF00723">
    <property type="entry name" value="Glyco_hydro_15"/>
    <property type="match status" value="1"/>
</dbReference>
<evidence type="ECO:0000259" key="3">
    <source>
        <dbReference type="Pfam" id="PF00723"/>
    </source>
</evidence>
<keyword evidence="1" id="KW-0119">Carbohydrate metabolism</keyword>
<dbReference type="PANTHER" id="PTHR10749:SF8">
    <property type="entry name" value="PHOSPHORYLASE B KINASE REGULATORY SUBUNIT BETA"/>
    <property type="match status" value="1"/>
</dbReference>
<dbReference type="GO" id="GO:0005516">
    <property type="term" value="F:calmodulin binding"/>
    <property type="evidence" value="ECO:0007669"/>
    <property type="project" value="UniProtKB-KW"/>
</dbReference>
<dbReference type="PANTHER" id="PTHR10749">
    <property type="entry name" value="PHOSPHORYLASE B KINASE REGULATORY SUBUNIT"/>
    <property type="match status" value="1"/>
</dbReference>
<dbReference type="Proteomes" id="UP000005408">
    <property type="component" value="Unassembled WGS sequence"/>
</dbReference>
<keyword evidence="1" id="KW-0472">Membrane</keyword>
<name>A0A8W8JM42_MAGGI</name>
<keyword evidence="1" id="KW-0449">Lipoprotein</keyword>